<gene>
    <name evidence="2" type="ORF">ETAA8_36050</name>
</gene>
<name>A0A517YE57_9BACT</name>
<proteinExistence type="predicted"/>
<reference evidence="2 3" key="1">
    <citation type="submission" date="2019-02" db="EMBL/GenBank/DDBJ databases">
        <title>Deep-cultivation of Planctomycetes and their phenomic and genomic characterization uncovers novel biology.</title>
        <authorList>
            <person name="Wiegand S."/>
            <person name="Jogler M."/>
            <person name="Boedeker C."/>
            <person name="Pinto D."/>
            <person name="Vollmers J."/>
            <person name="Rivas-Marin E."/>
            <person name="Kohn T."/>
            <person name="Peeters S.H."/>
            <person name="Heuer A."/>
            <person name="Rast P."/>
            <person name="Oberbeckmann S."/>
            <person name="Bunk B."/>
            <person name="Jeske O."/>
            <person name="Meyerdierks A."/>
            <person name="Storesund J.E."/>
            <person name="Kallscheuer N."/>
            <person name="Luecker S."/>
            <person name="Lage O.M."/>
            <person name="Pohl T."/>
            <person name="Merkel B.J."/>
            <person name="Hornburger P."/>
            <person name="Mueller R.-W."/>
            <person name="Bruemmer F."/>
            <person name="Labrenz M."/>
            <person name="Spormann A.M."/>
            <person name="Op den Camp H."/>
            <person name="Overmann J."/>
            <person name="Amann R."/>
            <person name="Jetten M.S.M."/>
            <person name="Mascher T."/>
            <person name="Medema M.H."/>
            <person name="Devos D.P."/>
            <person name="Kaster A.-K."/>
            <person name="Ovreas L."/>
            <person name="Rohde M."/>
            <person name="Galperin M.Y."/>
            <person name="Jogler C."/>
        </authorList>
    </citation>
    <scope>NUCLEOTIDE SEQUENCE [LARGE SCALE GENOMIC DNA]</scope>
    <source>
        <strain evidence="2 3">ETA_A8</strain>
    </source>
</reference>
<accession>A0A517YE57</accession>
<evidence type="ECO:0000313" key="3">
    <source>
        <dbReference type="Proteomes" id="UP000315017"/>
    </source>
</evidence>
<dbReference type="Proteomes" id="UP000315017">
    <property type="component" value="Chromosome"/>
</dbReference>
<evidence type="ECO:0000313" key="2">
    <source>
        <dbReference type="EMBL" id="QDU28504.1"/>
    </source>
</evidence>
<keyword evidence="1" id="KW-0732">Signal</keyword>
<dbReference type="EMBL" id="CP036274">
    <property type="protein sequence ID" value="QDU28504.1"/>
    <property type="molecule type" value="Genomic_DNA"/>
</dbReference>
<dbReference type="KEGG" id="aagg:ETAA8_36050"/>
<feature type="signal peptide" evidence="1">
    <location>
        <begin position="1"/>
        <end position="26"/>
    </location>
</feature>
<organism evidence="2 3">
    <name type="scientific">Anatilimnocola aggregata</name>
    <dbReference type="NCBI Taxonomy" id="2528021"/>
    <lineage>
        <taxon>Bacteria</taxon>
        <taxon>Pseudomonadati</taxon>
        <taxon>Planctomycetota</taxon>
        <taxon>Planctomycetia</taxon>
        <taxon>Pirellulales</taxon>
        <taxon>Pirellulaceae</taxon>
        <taxon>Anatilimnocola</taxon>
    </lineage>
</organism>
<dbReference type="OrthoDB" id="235850at2"/>
<dbReference type="RefSeq" id="WP_145090905.1">
    <property type="nucleotide sequence ID" value="NZ_CP036274.1"/>
</dbReference>
<evidence type="ECO:0000256" key="1">
    <source>
        <dbReference type="SAM" id="SignalP"/>
    </source>
</evidence>
<sequence precursor="true">MNCLLRPRVFFTACCLLLCSWTASYAAPAITNLSLRGLTAGKAVTLAIDGSELTADARVVLPVPIASQSVRPGAKANRLEIEITVDAAASPGIYLLRLATKNGISNPLAIGIDRLPQAAFSEAISSLPIALTGSLPTGQSLRSSFTGKRGETISLDVEAQRIGAAIKPVLRLLDSRGTQIAYSPPLRLLGGDARLSATLPADGTYSVELHDQLYRGTAPSHFRLKVGALQFADQALPMAVAQGSKATTRMPGSAVAEDIAVDASAFPGAGIIQVTIPESVPHFTGGAPRLLVSNASEMVEPTRTPGQLPAMSAVPAGVSGVLTAGGEEDRYTLAVTPGQKLRLEVFAQRFGSPLDGVLTVYGQAGNPLSTSDDRAGTSDPLLDFTVPAGVNQMQLGVKDMQDRGGPNFVYRLEARDAAAPDFSLTLSTDRLNIPAGGTQVLLVQATRAGYQGDIDLKLHGLPSGISIQGNKIVAGASIALVTLSAAEGAAGTDGLLLVSGTASQLSQPISRLALTPEVPGSVYQPHLRQQFAIGVMNASPISFAWNGDAADALVLGDKLTAKLAIKRSGTVTGNVRVRLLTTQPGPKKTVKEGTQDKVVDNVNAALRLDGSPAFKPDQTELDVNILVPSDLPKQNWDLVLVADLLATDGKTVTSSIAAPVRTLVPVAPFELELTGELTLEGKAGMGETGKLTGKINRVAAFKQPVVVTLENLPKGYVAPQWIVPADKTEFEFPLTFAFGSKPGPLKDAKVVALAAPVSVNSVRSNSVPVNIKVVAGEKPVAEAPREVFEDDEKFIALLTEGGGKAVPENRDKFSGQVCLRVNGDQKSNAKLPMLGLNVRENPGPGEIRYIRFAWKKQGGNTICLQLNHNGAWGPGGSGREGAKFRYHAGPGGECFGGSLAIDDKVPAKFEQVTRDLFADFGEFTLTGMGFAAVDGQAALFDHIYLGRSLADFDLLIELQK</sequence>
<protein>
    <submittedName>
        <fullName evidence="2">Uncharacterized protein</fullName>
    </submittedName>
</protein>
<dbReference type="AlphaFoldDB" id="A0A517YE57"/>
<feature type="chain" id="PRO_5021851737" evidence="1">
    <location>
        <begin position="27"/>
        <end position="960"/>
    </location>
</feature>
<dbReference type="Gene3D" id="2.60.120.380">
    <property type="match status" value="2"/>
</dbReference>
<keyword evidence="3" id="KW-1185">Reference proteome</keyword>